<evidence type="ECO:0000256" key="2">
    <source>
        <dbReference type="SAM" id="MobiDB-lite"/>
    </source>
</evidence>
<feature type="region of interest" description="Disordered" evidence="2">
    <location>
        <begin position="326"/>
        <end position="372"/>
    </location>
</feature>
<feature type="region of interest" description="Disordered" evidence="2">
    <location>
        <begin position="248"/>
        <end position="288"/>
    </location>
</feature>
<proteinExistence type="predicted"/>
<name>A0A6A4I050_9AGAR</name>
<dbReference type="AlphaFoldDB" id="A0A6A4I050"/>
<accession>A0A6A4I050</accession>
<evidence type="ECO:0000313" key="3">
    <source>
        <dbReference type="EMBL" id="KAE9403360.1"/>
    </source>
</evidence>
<gene>
    <name evidence="3" type="ORF">BT96DRAFT_990398</name>
</gene>
<dbReference type="InterPro" id="IPR040521">
    <property type="entry name" value="KDZ"/>
</dbReference>
<keyword evidence="4" id="KW-1185">Reference proteome</keyword>
<feature type="coiled-coil region" evidence="1">
    <location>
        <begin position="618"/>
        <end position="669"/>
    </location>
</feature>
<dbReference type="EMBL" id="ML769426">
    <property type="protein sequence ID" value="KAE9403360.1"/>
    <property type="molecule type" value="Genomic_DNA"/>
</dbReference>
<feature type="coiled-coil region" evidence="1">
    <location>
        <begin position="911"/>
        <end position="942"/>
    </location>
</feature>
<reference evidence="3" key="1">
    <citation type="journal article" date="2019" name="Environ. Microbiol.">
        <title>Fungal ecological strategies reflected in gene transcription - a case study of two litter decomposers.</title>
        <authorList>
            <person name="Barbi F."/>
            <person name="Kohler A."/>
            <person name="Barry K."/>
            <person name="Baskaran P."/>
            <person name="Daum C."/>
            <person name="Fauchery L."/>
            <person name="Ihrmark K."/>
            <person name="Kuo A."/>
            <person name="LaButti K."/>
            <person name="Lipzen A."/>
            <person name="Morin E."/>
            <person name="Grigoriev I.V."/>
            <person name="Henrissat B."/>
            <person name="Lindahl B."/>
            <person name="Martin F."/>
        </authorList>
    </citation>
    <scope>NUCLEOTIDE SEQUENCE</scope>
    <source>
        <strain evidence="3">JB14</strain>
    </source>
</reference>
<dbReference type="PANTHER" id="PTHR33096:SF1">
    <property type="entry name" value="CXC1-LIKE CYSTEINE CLUSTER ASSOCIATED WITH KDZ TRANSPOSASES DOMAIN-CONTAINING PROTEIN"/>
    <property type="match status" value="1"/>
</dbReference>
<keyword evidence="1" id="KW-0175">Coiled coil</keyword>
<dbReference type="Proteomes" id="UP000799118">
    <property type="component" value="Unassembled WGS sequence"/>
</dbReference>
<evidence type="ECO:0008006" key="5">
    <source>
        <dbReference type="Google" id="ProtNLM"/>
    </source>
</evidence>
<evidence type="ECO:0000313" key="4">
    <source>
        <dbReference type="Proteomes" id="UP000799118"/>
    </source>
</evidence>
<organism evidence="3 4">
    <name type="scientific">Gymnopus androsaceus JB14</name>
    <dbReference type="NCBI Taxonomy" id="1447944"/>
    <lineage>
        <taxon>Eukaryota</taxon>
        <taxon>Fungi</taxon>
        <taxon>Dikarya</taxon>
        <taxon>Basidiomycota</taxon>
        <taxon>Agaricomycotina</taxon>
        <taxon>Agaricomycetes</taxon>
        <taxon>Agaricomycetidae</taxon>
        <taxon>Agaricales</taxon>
        <taxon>Marasmiineae</taxon>
        <taxon>Omphalotaceae</taxon>
        <taxon>Gymnopus</taxon>
    </lineage>
</organism>
<dbReference type="PANTHER" id="PTHR33096">
    <property type="entry name" value="CXC2 DOMAIN-CONTAINING PROTEIN"/>
    <property type="match status" value="1"/>
</dbReference>
<dbReference type="OrthoDB" id="3364670at2759"/>
<feature type="compositionally biased region" description="Basic and acidic residues" evidence="2">
    <location>
        <begin position="328"/>
        <end position="338"/>
    </location>
</feature>
<feature type="compositionally biased region" description="Polar residues" evidence="2">
    <location>
        <begin position="248"/>
        <end position="263"/>
    </location>
</feature>
<protein>
    <recommendedName>
        <fullName evidence="5">CxC1-like cysteine cluster associated with KDZ transposases domain-containing protein</fullName>
    </recommendedName>
</protein>
<sequence length="979" mass="112158">MSRLRLQKKDLQKAPVVRQTPPRSAYKLFSSSPRSSSPTKKNARPIVYLPNGKTLSQRIHLPIPRGQVGFLERPNDDRGMSTGGLSSAPGDVHDVFGADGDAFIPPMPHSRKRLAQSARWENEVLPRLIAPYMSYVRQSSNLAEELSSEAEECVCLNKGLELEVVVVRFDKLERITLRTCACQPAATQLMKCGLFGCAPLRPSLAVDLRVLDFVTCLFLRISPNNTAAFMVDAEDTNFTHENLPAWNNPQSEGLFTPENSPSPASDEEDQRPGKRGCREPASSTHTRPSDYLRARCPICFGGKSCFSEGLSCLVCVDACFTQKNNKHRTQDPKHEHPKTVFVPPGGMRPRRDASGKAKKTTPNPDEEDGFEGSLRVPNSVLDACGESFTAADGDRQKASTQFFDSTALMGLLCRHDRVLWLVNMTTPGERQHYALTLIDMLFQHLPDHWTVGLLYDIACQLEHSCVKWDLLKEEYLDRLAFAISVFHAFGHGWPCQCIYHPWKRTGFGLADGEGCERFWHSISKLIAYLRVCGHHQRLYTLDLQIQHLDRESLWGLGLWIARKWKHARTKREQAEKDVSWSMRSAEFLRDQWRAQVESQTKLLPRQSKGSARKAVEEALRLRKARDTLADNVKQLEKVMTDLSAEPYEVATAELELEPLREKLKKTQKLLTAKERAMGVEGREQYRHLASSPFITHRMNARALKLRLRQKLRSRKFERDRLERSFRRQMNTSERKLYNHTEHSITRRDPGIQSLAKKYNDLCAKMESLIQSGRAPVNAVAPRAIVTKELFSLDVDDSIWDDIGLVDDDEVAEPPLWLCDEHVRTGIRGILLRDRCDEELHRLKYEEASLKDWFMEEWSVVLRSMEEIEDLNIQHQLRERRKDLARLYIVWAKALSTLPRDELMELWGPMGAELVQARLEVETEQVQEEVEEDDEDAEDMFEEFDEDDLDVGLIERIDALDLNDNARENELVNEDMYYVG</sequence>
<feature type="region of interest" description="Disordered" evidence="2">
    <location>
        <begin position="1"/>
        <end position="45"/>
    </location>
</feature>
<evidence type="ECO:0000256" key="1">
    <source>
        <dbReference type="SAM" id="Coils"/>
    </source>
</evidence>
<dbReference type="Pfam" id="PF18758">
    <property type="entry name" value="KDZ"/>
    <property type="match status" value="1"/>
</dbReference>